<dbReference type="AlphaFoldDB" id="A0A553PPK9"/>
<dbReference type="InterPro" id="IPR015943">
    <property type="entry name" value="WD40/YVTN_repeat-like_dom_sf"/>
</dbReference>
<dbReference type="GO" id="GO:0032527">
    <property type="term" value="P:protein exit from endoplasmic reticulum"/>
    <property type="evidence" value="ECO:0007669"/>
    <property type="project" value="TreeGrafter"/>
</dbReference>
<dbReference type="InterPro" id="IPR036322">
    <property type="entry name" value="WD40_repeat_dom_sf"/>
</dbReference>
<reference evidence="2 3" key="1">
    <citation type="journal article" date="2018" name="Nat. Ecol. Evol.">
        <title>Genomic signatures of mitonuclear coevolution across populations of Tigriopus californicus.</title>
        <authorList>
            <person name="Barreto F.S."/>
            <person name="Watson E.T."/>
            <person name="Lima T.G."/>
            <person name="Willett C.S."/>
            <person name="Edmands S."/>
            <person name="Li W."/>
            <person name="Burton R.S."/>
        </authorList>
    </citation>
    <scope>NUCLEOTIDE SEQUENCE [LARGE SCALE GENOMIC DNA]</scope>
    <source>
        <strain evidence="2 3">San Diego</strain>
    </source>
</reference>
<dbReference type="SUPFAM" id="SSF50985">
    <property type="entry name" value="RCC1/BLIP-II"/>
    <property type="match status" value="1"/>
</dbReference>
<dbReference type="SUPFAM" id="SSF50978">
    <property type="entry name" value="WD40 repeat-like"/>
    <property type="match status" value="1"/>
</dbReference>
<dbReference type="OMA" id="ERLWGID"/>
<dbReference type="SMART" id="SM00706">
    <property type="entry name" value="TECPR"/>
    <property type="match status" value="7"/>
</dbReference>
<evidence type="ECO:0000313" key="2">
    <source>
        <dbReference type="EMBL" id="TRY79613.1"/>
    </source>
</evidence>
<feature type="compositionally biased region" description="Low complexity" evidence="1">
    <location>
        <begin position="509"/>
        <end position="520"/>
    </location>
</feature>
<comment type="caution">
    <text evidence="2">The sequence shown here is derived from an EMBL/GenBank/DDBJ whole genome shotgun (WGS) entry which is preliminary data.</text>
</comment>
<accession>A0A553PPK9</accession>
<dbReference type="Proteomes" id="UP000318571">
    <property type="component" value="Chromosome 6"/>
</dbReference>
<dbReference type="GO" id="GO:0005737">
    <property type="term" value="C:cytoplasm"/>
    <property type="evidence" value="ECO:0007669"/>
    <property type="project" value="GOC"/>
</dbReference>
<dbReference type="OrthoDB" id="9930272at2759"/>
<dbReference type="PANTHER" id="PTHR23287">
    <property type="entry name" value="RUBY-EYE2-LIKE PROTEIN"/>
    <property type="match status" value="1"/>
</dbReference>
<gene>
    <name evidence="2" type="ORF">TCAL_12625</name>
</gene>
<dbReference type="InterPro" id="IPR009091">
    <property type="entry name" value="RCC1/BLIP-II"/>
</dbReference>
<feature type="region of interest" description="Disordered" evidence="1">
    <location>
        <begin position="457"/>
        <end position="528"/>
    </location>
</feature>
<dbReference type="PANTHER" id="PTHR23287:SF16">
    <property type="entry name" value="TECTONIN BETA-PROPELLER REPEAT-CONTAINING PROTEIN 2"/>
    <property type="match status" value="1"/>
</dbReference>
<dbReference type="STRING" id="6832.A0A553PPK9"/>
<dbReference type="EMBL" id="VCGU01000002">
    <property type="protein sequence ID" value="TRY79613.1"/>
    <property type="molecule type" value="Genomic_DNA"/>
</dbReference>
<dbReference type="Gene3D" id="2.130.10.10">
    <property type="entry name" value="YVTN repeat-like/Quinoprotein amine dehydrogenase"/>
    <property type="match status" value="1"/>
</dbReference>
<dbReference type="Pfam" id="PF19193">
    <property type="entry name" value="Tectonin"/>
    <property type="match status" value="1"/>
</dbReference>
<name>A0A553PPK9_TIGCA</name>
<evidence type="ECO:0000313" key="3">
    <source>
        <dbReference type="Proteomes" id="UP000318571"/>
    </source>
</evidence>
<sequence length="1115" mass="123387">MASNMEQSDVKIFREHSPYIQLLSKIPSRVHRGMVGYDLNLTCIAVHPKFLALGTNAGLVYWYDRGQDILQRLWCSNRRIPITKVCLVETVDLMLAVGNQDGCVTIFQIPRPLDKTIHPPLLRQTSESLTGANGEGLELFTIPGLHTKPIKALAWSKNGMKLFSGDDMGQVSLTEIDFVARTTSSIPLCKEGFRITQLSYSKPYLMISTTERSVVIDTAKSDLEPLVVGERLRKVYGPYGGIIWPSTSKSVNLMAVRPKNTFYAASVSKDQCKVDSTILLESSLKRPHLDIPLINPMVFTHDIGIEDDIHLLEPLLHEDGVSTYFVGYNANILHIIDPKKPMVLASCSSLRGILDLSTCSGSGSDKINHDEIFILEGPRSVVRLSLAPDPFHAELLDTTVNPLGTDETEGVGLESVGPNLASMTDSVVSKLPYFGANSLAASAGSAISNFGGKLFSSPSTEPDVEEAQEIRSDLEDDKKDLESLFGDDNDDESGGYRGSFQTLSLQLVSPDPDSSNSPISTEPDPQKEKSLLDKLKIGSYFSPTKPEGDSSEPVKDEVKVVLCLEPLSGSQYWQSFNFIEPYISRVEVHGQQIMAICANSTLYEGILDHDKIHWKKLSYEASDISVSDNGAIIWTVCNGKAYSMEDPMQNDFVEITSQAKWVRVTDKFGVVLKLDGTLDIYLDIHKPTLLLQRSERLKFDGHISSLSVVENLMTVVSNGFLYLRSGLSASNNALGTSWTLARNLKVQVEHVTLYSNASRQKMLVTTTDNEVYFCQGDLANKDFNPQWIQISVYGCSIDIDESLKVSMSNSMIVVADPASGAGVISQEMVSGSYWETIQFDQIKSRIKEIQANGIFELEGVLWVVMFSLKPNVNELFFTKFHDQSLHQVPLPRELDCPITSIAASPEACWLLSSKGDIFIRTDIRPILPEGADWLKLDMTQLVGTTKLEHIAMGTDVIWALDSNGQVWLRLGSVGPNEVIPAWVALEDSDLKLARIASSSSIHMVWAIDTDQRVVVREGIYPDFRHGAAWTHVDGVERVVDIIASHAYIWVLTQDGSFFRRSGITEANVRGEFWEMVSLHSHTLTSVSVTVCDKPFALDKRGRIIALNDVEICLSD</sequence>
<organism evidence="2 3">
    <name type="scientific">Tigriopus californicus</name>
    <name type="common">Marine copepod</name>
    <dbReference type="NCBI Taxonomy" id="6832"/>
    <lineage>
        <taxon>Eukaryota</taxon>
        <taxon>Metazoa</taxon>
        <taxon>Ecdysozoa</taxon>
        <taxon>Arthropoda</taxon>
        <taxon>Crustacea</taxon>
        <taxon>Multicrustacea</taxon>
        <taxon>Hexanauplia</taxon>
        <taxon>Copepoda</taxon>
        <taxon>Harpacticoida</taxon>
        <taxon>Harpacticidae</taxon>
        <taxon>Tigriopus</taxon>
    </lineage>
</organism>
<dbReference type="InterPro" id="IPR006624">
    <property type="entry name" value="Beta-propeller_rpt_TECPR"/>
</dbReference>
<keyword evidence="3" id="KW-1185">Reference proteome</keyword>
<feature type="compositionally biased region" description="Basic and acidic residues" evidence="1">
    <location>
        <begin position="468"/>
        <end position="482"/>
    </location>
</feature>
<protein>
    <submittedName>
        <fullName evidence="2">Uncharacterized protein</fullName>
    </submittedName>
</protein>
<proteinExistence type="predicted"/>
<evidence type="ECO:0000256" key="1">
    <source>
        <dbReference type="SAM" id="MobiDB-lite"/>
    </source>
</evidence>